<dbReference type="EMBL" id="KK914318">
    <property type="protein sequence ID" value="KDP41524.1"/>
    <property type="molecule type" value="Genomic_DNA"/>
</dbReference>
<dbReference type="PANTHER" id="PTHR31066">
    <property type="entry name" value="OS05G0427100 PROTEIN-RELATED"/>
    <property type="match status" value="1"/>
</dbReference>
<dbReference type="SUPFAM" id="SSF54277">
    <property type="entry name" value="CAD &amp; PB1 domains"/>
    <property type="match status" value="1"/>
</dbReference>
<reference evidence="3 4" key="1">
    <citation type="journal article" date="2014" name="PLoS ONE">
        <title>Global Analysis of Gene Expression Profiles in Physic Nut (Jatropha curcas L.) Seedlings Exposed to Salt Stress.</title>
        <authorList>
            <person name="Zhang L."/>
            <person name="Zhang C."/>
            <person name="Wu P."/>
            <person name="Chen Y."/>
            <person name="Li M."/>
            <person name="Jiang H."/>
            <person name="Wu G."/>
        </authorList>
    </citation>
    <scope>NUCLEOTIDE SEQUENCE [LARGE SCALE GENOMIC DNA]</scope>
    <source>
        <strain evidence="4">cv. GZQX0401</strain>
        <tissue evidence="3">Young leaves</tissue>
    </source>
</reference>
<organism evidence="3 4">
    <name type="scientific">Jatropha curcas</name>
    <name type="common">Barbados nut</name>
    <dbReference type="NCBI Taxonomy" id="180498"/>
    <lineage>
        <taxon>Eukaryota</taxon>
        <taxon>Viridiplantae</taxon>
        <taxon>Streptophyta</taxon>
        <taxon>Embryophyta</taxon>
        <taxon>Tracheophyta</taxon>
        <taxon>Spermatophyta</taxon>
        <taxon>Magnoliopsida</taxon>
        <taxon>eudicotyledons</taxon>
        <taxon>Gunneridae</taxon>
        <taxon>Pentapetalae</taxon>
        <taxon>rosids</taxon>
        <taxon>fabids</taxon>
        <taxon>Malpighiales</taxon>
        <taxon>Euphorbiaceae</taxon>
        <taxon>Crotonoideae</taxon>
        <taxon>Jatropheae</taxon>
        <taxon>Jatropha</taxon>
    </lineage>
</organism>
<feature type="region of interest" description="Disordered" evidence="1">
    <location>
        <begin position="1"/>
        <end position="31"/>
    </location>
</feature>
<dbReference type="AlphaFoldDB" id="A0A067LBN6"/>
<sequence length="471" mass="50945">MENLSQSYSSYPESGDSSPRSRDIDESQSWDDQPSNYKVKFMCSYGGKIQPRHHDNQLAYIGGDTKILAVERNVNFSVIMNKLTSLCGDADICFKYQLPGEDLDALISVTNDEDLEHMMLEYDRLYRASAKPARLRLFLFHLNPSSFGSDEMKSERQWFVDALNSVPVQNPEVSSPPPAAVAAAVSAGNPDFLFGFDKGFATVPASKFIDMAPPAPPTVPEIVCKDVSAGSECGSEDRHVISDPVVNQQIPEFQRLQIATNDQTRKIEDVNNRGYAVEYYAQKVTDKIAPPPTQVAMPVLMQVPAGYLPERHMTSAGYAIPAPGTEQTVYHIPTAGGIYQASAFRPVTGQVGQGYYGVQRVVQEVYREQPLYNPVPPPATAASLPQQQGVGVVQAKVGVAEQGYVQVGYDSAGRQVYYTTTQYQAATAPAPAPGPVVGLDSRQGGGAGALNPDGKVQVTGANVKAPQTTTV</sequence>
<dbReference type="Pfam" id="PF00564">
    <property type="entry name" value="PB1"/>
    <property type="match status" value="1"/>
</dbReference>
<dbReference type="FunFam" id="3.10.20.90:FF:000058">
    <property type="entry name" value="Octicosapeptide/phox/Bem1p domain kinase superfamily protein"/>
    <property type="match status" value="1"/>
</dbReference>
<evidence type="ECO:0000313" key="3">
    <source>
        <dbReference type="EMBL" id="KDP41524.1"/>
    </source>
</evidence>
<evidence type="ECO:0000256" key="1">
    <source>
        <dbReference type="SAM" id="MobiDB-lite"/>
    </source>
</evidence>
<dbReference type="PANTHER" id="PTHR31066:SF85">
    <property type="entry name" value="OS02G0809100 PROTEIN"/>
    <property type="match status" value="1"/>
</dbReference>
<dbReference type="Gene3D" id="3.10.20.90">
    <property type="entry name" value="Phosphatidylinositol 3-kinase Catalytic Subunit, Chain A, domain 1"/>
    <property type="match status" value="1"/>
</dbReference>
<protein>
    <recommendedName>
        <fullName evidence="2">PB1 domain-containing protein</fullName>
    </recommendedName>
</protein>
<feature type="compositionally biased region" description="Low complexity" evidence="1">
    <location>
        <begin position="1"/>
        <end position="18"/>
    </location>
</feature>
<gene>
    <name evidence="3" type="ORF">JCGZ_15931</name>
</gene>
<dbReference type="InterPro" id="IPR000270">
    <property type="entry name" value="PB1_dom"/>
</dbReference>
<proteinExistence type="predicted"/>
<dbReference type="CDD" id="cd06410">
    <property type="entry name" value="PB1_UP2"/>
    <property type="match status" value="1"/>
</dbReference>
<evidence type="ECO:0000259" key="2">
    <source>
        <dbReference type="SMART" id="SM00666"/>
    </source>
</evidence>
<keyword evidence="4" id="KW-1185">Reference proteome</keyword>
<dbReference type="OrthoDB" id="1938580at2759"/>
<feature type="domain" description="PB1" evidence="2">
    <location>
        <begin position="53"/>
        <end position="142"/>
    </location>
</feature>
<dbReference type="SMART" id="SM00666">
    <property type="entry name" value="PB1"/>
    <property type="match status" value="1"/>
</dbReference>
<evidence type="ECO:0000313" key="4">
    <source>
        <dbReference type="Proteomes" id="UP000027138"/>
    </source>
</evidence>
<accession>A0A067LBN6</accession>
<dbReference type="STRING" id="180498.A0A067LBN6"/>
<name>A0A067LBN6_JATCU</name>
<dbReference type="Proteomes" id="UP000027138">
    <property type="component" value="Unassembled WGS sequence"/>
</dbReference>
<dbReference type="InterPro" id="IPR053198">
    <property type="entry name" value="Gynoecium_Dev_Regulator"/>
</dbReference>
<feature type="region of interest" description="Disordered" evidence="1">
    <location>
        <begin position="445"/>
        <end position="471"/>
    </location>
</feature>